<dbReference type="AlphaFoldDB" id="K2J2Z2"/>
<dbReference type="PANTHER" id="PTHR33204">
    <property type="entry name" value="TRANSCRIPTIONAL REGULATOR, MARR FAMILY"/>
    <property type="match status" value="1"/>
</dbReference>
<dbReference type="Pfam" id="PF01638">
    <property type="entry name" value="HxlR"/>
    <property type="match status" value="1"/>
</dbReference>
<gene>
    <name evidence="5" type="ORF">B3C1_15242</name>
</gene>
<dbReference type="Gene3D" id="1.10.10.10">
    <property type="entry name" value="Winged helix-like DNA-binding domain superfamily/Winged helix DNA-binding domain"/>
    <property type="match status" value="1"/>
</dbReference>
<dbReference type="PATRIC" id="fig|745411.4.peg.2997"/>
<evidence type="ECO:0000313" key="6">
    <source>
        <dbReference type="Proteomes" id="UP000006755"/>
    </source>
</evidence>
<protein>
    <submittedName>
        <fullName evidence="5">Transcription regulator protein</fullName>
    </submittedName>
</protein>
<dbReference type="RefSeq" id="WP_008485921.1">
    <property type="nucleotide sequence ID" value="NZ_AMRI01000024.1"/>
</dbReference>
<proteinExistence type="predicted"/>
<evidence type="ECO:0000313" key="5">
    <source>
        <dbReference type="EMBL" id="EKE69478.1"/>
    </source>
</evidence>
<keyword evidence="2" id="KW-0238">DNA-binding</keyword>
<evidence type="ECO:0000256" key="2">
    <source>
        <dbReference type="ARBA" id="ARBA00023125"/>
    </source>
</evidence>
<dbReference type="eggNOG" id="COG1733">
    <property type="taxonomic scope" value="Bacteria"/>
</dbReference>
<dbReference type="STRING" id="745411.B3C1_15242"/>
<evidence type="ECO:0000256" key="1">
    <source>
        <dbReference type="ARBA" id="ARBA00023015"/>
    </source>
</evidence>
<keyword evidence="3" id="KW-0804">Transcription</keyword>
<keyword evidence="6" id="KW-1185">Reference proteome</keyword>
<dbReference type="EMBL" id="AMRI01000024">
    <property type="protein sequence ID" value="EKE69478.1"/>
    <property type="molecule type" value="Genomic_DNA"/>
</dbReference>
<keyword evidence="1" id="KW-0805">Transcription regulation</keyword>
<dbReference type="InterPro" id="IPR036388">
    <property type="entry name" value="WH-like_DNA-bd_sf"/>
</dbReference>
<dbReference type="InterPro" id="IPR002577">
    <property type="entry name" value="HTH_HxlR"/>
</dbReference>
<dbReference type="Proteomes" id="UP000006755">
    <property type="component" value="Unassembled WGS sequence"/>
</dbReference>
<feature type="domain" description="HTH hxlR-type" evidence="4">
    <location>
        <begin position="14"/>
        <end position="113"/>
    </location>
</feature>
<name>K2J2Z2_9GAMM</name>
<evidence type="ECO:0000256" key="3">
    <source>
        <dbReference type="ARBA" id="ARBA00023163"/>
    </source>
</evidence>
<comment type="caution">
    <text evidence="5">The sequence shown here is derived from an EMBL/GenBank/DDBJ whole genome shotgun (WGS) entry which is preliminary data.</text>
</comment>
<dbReference type="PROSITE" id="PS51118">
    <property type="entry name" value="HTH_HXLR"/>
    <property type="match status" value="1"/>
</dbReference>
<dbReference type="PANTHER" id="PTHR33204:SF18">
    <property type="entry name" value="TRANSCRIPTIONAL REGULATORY PROTEIN"/>
    <property type="match status" value="1"/>
</dbReference>
<dbReference type="InterPro" id="IPR036390">
    <property type="entry name" value="WH_DNA-bd_sf"/>
</dbReference>
<sequence>MTDSFSHDVLSKNCPARHVLEVLADKWALLLMYALSSQGPARTGELRRRVCGISEKMLIQTLRRMERFGLVERQSYPEVPPRVEYRLTGLGVSLSGPIRTLNLWVEDNVLAIQDAQQQYEQRLAQDAAEQ</sequence>
<evidence type="ECO:0000259" key="4">
    <source>
        <dbReference type="PROSITE" id="PS51118"/>
    </source>
</evidence>
<reference evidence="5 6" key="1">
    <citation type="journal article" date="2012" name="J. Bacteriol.">
        <title>Genome Sequence of Gallaecimonas xiamenensis Type Strain 3-C-1.</title>
        <authorList>
            <person name="Lai Q."/>
            <person name="Wang L."/>
            <person name="Wang W."/>
            <person name="Shao Z."/>
        </authorList>
    </citation>
    <scope>NUCLEOTIDE SEQUENCE [LARGE SCALE GENOMIC DNA]</scope>
    <source>
        <strain evidence="5 6">3-C-1</strain>
    </source>
</reference>
<dbReference type="SUPFAM" id="SSF46785">
    <property type="entry name" value="Winged helix' DNA-binding domain"/>
    <property type="match status" value="1"/>
</dbReference>
<organism evidence="5 6">
    <name type="scientific">Gallaecimonas xiamenensis 3-C-1</name>
    <dbReference type="NCBI Taxonomy" id="745411"/>
    <lineage>
        <taxon>Bacteria</taxon>
        <taxon>Pseudomonadati</taxon>
        <taxon>Pseudomonadota</taxon>
        <taxon>Gammaproteobacteria</taxon>
        <taxon>Enterobacterales</taxon>
        <taxon>Gallaecimonadaceae</taxon>
        <taxon>Gallaecimonas</taxon>
    </lineage>
</organism>
<dbReference type="OrthoDB" id="9807069at2"/>
<dbReference type="GO" id="GO:0003677">
    <property type="term" value="F:DNA binding"/>
    <property type="evidence" value="ECO:0007669"/>
    <property type="project" value="UniProtKB-KW"/>
</dbReference>
<accession>K2J2Z2</accession>